<protein>
    <submittedName>
        <fullName evidence="1">Uncharacterized protein</fullName>
    </submittedName>
</protein>
<gene>
    <name evidence="1" type="ORF">L6164_008888</name>
</gene>
<evidence type="ECO:0000313" key="2">
    <source>
        <dbReference type="Proteomes" id="UP000828941"/>
    </source>
</evidence>
<dbReference type="EMBL" id="CM039429">
    <property type="protein sequence ID" value="KAI4348129.1"/>
    <property type="molecule type" value="Genomic_DNA"/>
</dbReference>
<keyword evidence="2" id="KW-1185">Reference proteome</keyword>
<reference evidence="1 2" key="1">
    <citation type="journal article" date="2022" name="DNA Res.">
        <title>Chromosomal-level genome assembly of the orchid tree Bauhinia variegata (Leguminosae; Cercidoideae) supports the allotetraploid origin hypothesis of Bauhinia.</title>
        <authorList>
            <person name="Zhong Y."/>
            <person name="Chen Y."/>
            <person name="Zheng D."/>
            <person name="Pang J."/>
            <person name="Liu Y."/>
            <person name="Luo S."/>
            <person name="Meng S."/>
            <person name="Qian L."/>
            <person name="Wei D."/>
            <person name="Dai S."/>
            <person name="Zhou R."/>
        </authorList>
    </citation>
    <scope>NUCLEOTIDE SEQUENCE [LARGE SCALE GENOMIC DNA]</scope>
    <source>
        <strain evidence="1">BV-YZ2020</strain>
    </source>
</reference>
<sequence>MASTFYTITFHQNIIGTTVTSSAFVVDLWISKVYRSHKRHLNKLIVGLDIEWRPNLEPNANNPVAIVQICMGHKCLIFQTLHADAIPASLVNFLGNKNFAFVGVGVQEDARKLMQDHKLLVGRTMDIAEGAALKYKKPELAWIGLKRLAFELTGKVMLKPKNVTLSHWDAQFLSYAQVEYATIDAYVSFLLGMQVFKNDISNPLTHYSTYPPQLTPCFWAPNRPCFPSDLAAAGCSMIPMLPSNLVTRYPNMLSTLFPVPSTDDGYPMPLLLQRGFWVVSV</sequence>
<accession>A0ACB9PJJ8</accession>
<proteinExistence type="predicted"/>
<organism evidence="1 2">
    <name type="scientific">Bauhinia variegata</name>
    <name type="common">Purple orchid tree</name>
    <name type="synonym">Phanera variegata</name>
    <dbReference type="NCBI Taxonomy" id="167791"/>
    <lineage>
        <taxon>Eukaryota</taxon>
        <taxon>Viridiplantae</taxon>
        <taxon>Streptophyta</taxon>
        <taxon>Embryophyta</taxon>
        <taxon>Tracheophyta</taxon>
        <taxon>Spermatophyta</taxon>
        <taxon>Magnoliopsida</taxon>
        <taxon>eudicotyledons</taxon>
        <taxon>Gunneridae</taxon>
        <taxon>Pentapetalae</taxon>
        <taxon>rosids</taxon>
        <taxon>fabids</taxon>
        <taxon>Fabales</taxon>
        <taxon>Fabaceae</taxon>
        <taxon>Cercidoideae</taxon>
        <taxon>Cercideae</taxon>
        <taxon>Bauhiniinae</taxon>
        <taxon>Bauhinia</taxon>
    </lineage>
</organism>
<comment type="caution">
    <text evidence="1">The sequence shown here is derived from an EMBL/GenBank/DDBJ whole genome shotgun (WGS) entry which is preliminary data.</text>
</comment>
<name>A0ACB9PJJ8_BAUVA</name>
<dbReference type="Proteomes" id="UP000828941">
    <property type="component" value="Chromosome 4"/>
</dbReference>
<evidence type="ECO:0000313" key="1">
    <source>
        <dbReference type="EMBL" id="KAI4348129.1"/>
    </source>
</evidence>